<keyword evidence="6" id="KW-1185">Reference proteome</keyword>
<dbReference type="InterPro" id="IPR032466">
    <property type="entry name" value="Metal_Hydrolase"/>
</dbReference>
<feature type="binding site" evidence="4">
    <location>
        <position position="132"/>
    </location>
    <ligand>
        <name>a divalent metal cation</name>
        <dbReference type="ChEBI" id="CHEBI:60240"/>
        <label>2</label>
    </ligand>
</feature>
<dbReference type="Gene3D" id="3.20.20.140">
    <property type="entry name" value="Metal-dependent hydrolases"/>
    <property type="match status" value="1"/>
</dbReference>
<dbReference type="GO" id="GO:0046872">
    <property type="term" value="F:metal ion binding"/>
    <property type="evidence" value="ECO:0007669"/>
    <property type="project" value="UniProtKB-KW"/>
</dbReference>
<dbReference type="InterPro" id="IPR001130">
    <property type="entry name" value="TatD-like"/>
</dbReference>
<accession>A0A4R3L7Y7</accession>
<sequence>MLIFDSHIHLEKYTDEEIQQFCEHPQIVGMTAVSMDLSSSQRTLQWKRAYPSKVIAACGFHPEQSPTDVSALIQWIRNHENEIDAIGEIGLPTYLKRISRQQGNDFSDKEHFQILVSFLELAKELHKPVILHAVHEEATVVCDLLEEIDIQQAHFHWFKSDHATCRRMADAGYMISVTPDIYYHPITAKIATWYPIEQLMVETDGPWPFEGPFAGQFTQPLMIEKLLIHLAQLRGDPLEKLSSQVVENALRFYRRS</sequence>
<keyword evidence="3" id="KW-0378">Hydrolase</keyword>
<dbReference type="OrthoDB" id="9775608at2"/>
<dbReference type="Proteomes" id="UP000294937">
    <property type="component" value="Unassembled WGS sequence"/>
</dbReference>
<proteinExistence type="inferred from homology"/>
<reference evidence="5 6" key="1">
    <citation type="submission" date="2019-03" db="EMBL/GenBank/DDBJ databases">
        <title>Genomic Encyclopedia of Type Strains, Phase IV (KMG-IV): sequencing the most valuable type-strain genomes for metagenomic binning, comparative biology and taxonomic classification.</title>
        <authorList>
            <person name="Goeker M."/>
        </authorList>
    </citation>
    <scope>NUCLEOTIDE SEQUENCE [LARGE SCALE GENOMIC DNA]</scope>
    <source>
        <strain evidence="5 6">DSM 45707</strain>
    </source>
</reference>
<feature type="binding site" evidence="4">
    <location>
        <position position="9"/>
    </location>
    <ligand>
        <name>a divalent metal cation</name>
        <dbReference type="ChEBI" id="CHEBI:60240"/>
        <label>1</label>
    </ligand>
</feature>
<feature type="binding site" evidence="4">
    <location>
        <position position="204"/>
    </location>
    <ligand>
        <name>a divalent metal cation</name>
        <dbReference type="ChEBI" id="CHEBI:60240"/>
        <label>1</label>
    </ligand>
</feature>
<evidence type="ECO:0000313" key="6">
    <source>
        <dbReference type="Proteomes" id="UP000294937"/>
    </source>
</evidence>
<dbReference type="PIRSF" id="PIRSF005902">
    <property type="entry name" value="DNase_TatD"/>
    <property type="match status" value="1"/>
</dbReference>
<dbReference type="AlphaFoldDB" id="A0A4R3L7Y7"/>
<evidence type="ECO:0000256" key="2">
    <source>
        <dbReference type="ARBA" id="ARBA00022723"/>
    </source>
</evidence>
<comment type="similarity">
    <text evidence="1">Belongs to the metallo-dependent hydrolases superfamily. TatD-type hydrolase family.</text>
</comment>
<evidence type="ECO:0000313" key="5">
    <source>
        <dbReference type="EMBL" id="TCS95903.1"/>
    </source>
</evidence>
<evidence type="ECO:0000256" key="1">
    <source>
        <dbReference type="ARBA" id="ARBA00009275"/>
    </source>
</evidence>
<dbReference type="PANTHER" id="PTHR46317">
    <property type="entry name" value="HYDROLASE OF PHP SUPERFAMILY-RELATED PROTEIN"/>
    <property type="match status" value="1"/>
</dbReference>
<dbReference type="CDD" id="cd01310">
    <property type="entry name" value="TatD_DNAse"/>
    <property type="match status" value="1"/>
</dbReference>
<organism evidence="5 6">
    <name type="scientific">Hazenella coriacea</name>
    <dbReference type="NCBI Taxonomy" id="1179467"/>
    <lineage>
        <taxon>Bacteria</taxon>
        <taxon>Bacillati</taxon>
        <taxon>Bacillota</taxon>
        <taxon>Bacilli</taxon>
        <taxon>Bacillales</taxon>
        <taxon>Thermoactinomycetaceae</taxon>
        <taxon>Hazenella</taxon>
    </lineage>
</organism>
<feature type="binding site" evidence="4">
    <location>
        <position position="7"/>
    </location>
    <ligand>
        <name>a divalent metal cation</name>
        <dbReference type="ChEBI" id="CHEBI:60240"/>
        <label>1</label>
    </ligand>
</feature>
<comment type="caution">
    <text evidence="5">The sequence shown here is derived from an EMBL/GenBank/DDBJ whole genome shotgun (WGS) entry which is preliminary data.</text>
</comment>
<dbReference type="EMBL" id="SMAG01000002">
    <property type="protein sequence ID" value="TCS95903.1"/>
    <property type="molecule type" value="Genomic_DNA"/>
</dbReference>
<dbReference type="SUPFAM" id="SSF51556">
    <property type="entry name" value="Metallo-dependent hydrolases"/>
    <property type="match status" value="1"/>
</dbReference>
<dbReference type="GO" id="GO:0016788">
    <property type="term" value="F:hydrolase activity, acting on ester bonds"/>
    <property type="evidence" value="ECO:0007669"/>
    <property type="project" value="InterPro"/>
</dbReference>
<name>A0A4R3L7Y7_9BACL</name>
<feature type="binding site" evidence="4">
    <location>
        <position position="156"/>
    </location>
    <ligand>
        <name>a divalent metal cation</name>
        <dbReference type="ChEBI" id="CHEBI:60240"/>
        <label>2</label>
    </ligand>
</feature>
<protein>
    <submittedName>
        <fullName evidence="5">TatD DNase family protein</fullName>
    </submittedName>
</protein>
<dbReference type="RefSeq" id="WP_131923866.1">
    <property type="nucleotide sequence ID" value="NZ_SMAG01000002.1"/>
</dbReference>
<keyword evidence="2 4" id="KW-0479">Metal-binding</keyword>
<evidence type="ECO:0000256" key="4">
    <source>
        <dbReference type="PIRSR" id="PIRSR005902-1"/>
    </source>
</evidence>
<gene>
    <name evidence="5" type="ORF">EDD58_102485</name>
</gene>
<dbReference type="PANTHER" id="PTHR46317:SF1">
    <property type="entry name" value="HYDROLASE, TATD FAMILY"/>
    <property type="match status" value="1"/>
</dbReference>
<feature type="binding site" evidence="4">
    <location>
        <position position="88"/>
    </location>
    <ligand>
        <name>a divalent metal cation</name>
        <dbReference type="ChEBI" id="CHEBI:60240"/>
        <label>1</label>
    </ligand>
</feature>
<evidence type="ECO:0000256" key="3">
    <source>
        <dbReference type="ARBA" id="ARBA00022801"/>
    </source>
</evidence>
<dbReference type="Pfam" id="PF01026">
    <property type="entry name" value="TatD_DNase"/>
    <property type="match status" value="1"/>
</dbReference>